<dbReference type="EMBL" id="JAVHJO010000001">
    <property type="protein sequence ID" value="KAK6544381.1"/>
    <property type="molecule type" value="Genomic_DNA"/>
</dbReference>
<feature type="compositionally biased region" description="Polar residues" evidence="3">
    <location>
        <begin position="92"/>
        <end position="107"/>
    </location>
</feature>
<feature type="compositionally biased region" description="Low complexity" evidence="3">
    <location>
        <begin position="1167"/>
        <end position="1182"/>
    </location>
</feature>
<feature type="compositionally biased region" description="Polar residues" evidence="3">
    <location>
        <begin position="400"/>
        <end position="416"/>
    </location>
</feature>
<dbReference type="Pfam" id="PF21071">
    <property type="entry name" value="LARP1_HEAT"/>
    <property type="match status" value="1"/>
</dbReference>
<dbReference type="InterPro" id="IPR006630">
    <property type="entry name" value="La_HTH"/>
</dbReference>
<dbReference type="Pfam" id="PF05383">
    <property type="entry name" value="La"/>
    <property type="match status" value="1"/>
</dbReference>
<dbReference type="SMART" id="SM00684">
    <property type="entry name" value="DM15"/>
    <property type="match status" value="2"/>
</dbReference>
<proteinExistence type="predicted"/>
<feature type="compositionally biased region" description="Polar residues" evidence="3">
    <location>
        <begin position="558"/>
        <end position="571"/>
    </location>
</feature>
<feature type="compositionally biased region" description="Basic and acidic residues" evidence="3">
    <location>
        <begin position="133"/>
        <end position="147"/>
    </location>
</feature>
<accession>A0AAV9XR09</accession>
<dbReference type="Gene3D" id="1.10.10.10">
    <property type="entry name" value="Winged helix-like DNA-binding domain superfamily/Winged helix DNA-binding domain"/>
    <property type="match status" value="1"/>
</dbReference>
<feature type="region of interest" description="Disordered" evidence="3">
    <location>
        <begin position="1"/>
        <end position="644"/>
    </location>
</feature>
<dbReference type="InterPro" id="IPR036390">
    <property type="entry name" value="WH_DNA-bd_sf"/>
</dbReference>
<feature type="domain" description="HTH La-type RNA-binding" evidence="4">
    <location>
        <begin position="665"/>
        <end position="756"/>
    </location>
</feature>
<evidence type="ECO:0000259" key="4">
    <source>
        <dbReference type="PROSITE" id="PS50961"/>
    </source>
</evidence>
<dbReference type="PANTHER" id="PTHR22792:SF132">
    <property type="entry name" value="LA-RELATED PROTEIN 1"/>
    <property type="match status" value="1"/>
</dbReference>
<dbReference type="GO" id="GO:0010494">
    <property type="term" value="C:cytoplasmic stress granule"/>
    <property type="evidence" value="ECO:0007669"/>
    <property type="project" value="TreeGrafter"/>
</dbReference>
<dbReference type="GO" id="GO:0005829">
    <property type="term" value="C:cytosol"/>
    <property type="evidence" value="ECO:0007669"/>
    <property type="project" value="TreeGrafter"/>
</dbReference>
<evidence type="ECO:0000256" key="3">
    <source>
        <dbReference type="SAM" id="MobiDB-lite"/>
    </source>
</evidence>
<keyword evidence="1 2" id="KW-0694">RNA-binding</keyword>
<feature type="compositionally biased region" description="Low complexity" evidence="3">
    <location>
        <begin position="21"/>
        <end position="34"/>
    </location>
</feature>
<dbReference type="GO" id="GO:0045727">
    <property type="term" value="P:positive regulation of translation"/>
    <property type="evidence" value="ECO:0007669"/>
    <property type="project" value="TreeGrafter"/>
</dbReference>
<feature type="compositionally biased region" description="Basic residues" evidence="3">
    <location>
        <begin position="1151"/>
        <end position="1166"/>
    </location>
</feature>
<feature type="compositionally biased region" description="Polar residues" evidence="3">
    <location>
        <begin position="116"/>
        <end position="129"/>
    </location>
</feature>
<dbReference type="PROSITE" id="PS50961">
    <property type="entry name" value="HTH_LA"/>
    <property type="match status" value="1"/>
</dbReference>
<gene>
    <name evidence="5" type="ORF">TWF694_001081</name>
</gene>
<name>A0AAV9XR09_9PEZI</name>
<evidence type="ECO:0000313" key="6">
    <source>
        <dbReference type="Proteomes" id="UP001365542"/>
    </source>
</evidence>
<dbReference type="GO" id="GO:0000339">
    <property type="term" value="F:RNA cap binding"/>
    <property type="evidence" value="ECO:0007669"/>
    <property type="project" value="InterPro"/>
</dbReference>
<feature type="compositionally biased region" description="Polar residues" evidence="3">
    <location>
        <begin position="371"/>
        <end position="387"/>
    </location>
</feature>
<keyword evidence="6" id="KW-1185">Reference proteome</keyword>
<protein>
    <recommendedName>
        <fullName evidence="4">HTH La-type RNA-binding domain-containing protein</fullName>
    </recommendedName>
</protein>
<dbReference type="InterPro" id="IPR045180">
    <property type="entry name" value="La_dom_prot"/>
</dbReference>
<dbReference type="InterPro" id="IPR036388">
    <property type="entry name" value="WH-like_DNA-bd_sf"/>
</dbReference>
<evidence type="ECO:0000256" key="2">
    <source>
        <dbReference type="PROSITE-ProRule" id="PRU00332"/>
    </source>
</evidence>
<organism evidence="5 6">
    <name type="scientific">Orbilia ellipsospora</name>
    <dbReference type="NCBI Taxonomy" id="2528407"/>
    <lineage>
        <taxon>Eukaryota</taxon>
        <taxon>Fungi</taxon>
        <taxon>Dikarya</taxon>
        <taxon>Ascomycota</taxon>
        <taxon>Pezizomycotina</taxon>
        <taxon>Orbiliomycetes</taxon>
        <taxon>Orbiliales</taxon>
        <taxon>Orbiliaceae</taxon>
        <taxon>Orbilia</taxon>
    </lineage>
</organism>
<dbReference type="AlphaFoldDB" id="A0AAV9XR09"/>
<dbReference type="GO" id="GO:0048255">
    <property type="term" value="P:mRNA stabilization"/>
    <property type="evidence" value="ECO:0007669"/>
    <property type="project" value="InterPro"/>
</dbReference>
<feature type="compositionally biased region" description="Basic and acidic residues" evidence="3">
    <location>
        <begin position="226"/>
        <end position="247"/>
    </location>
</feature>
<reference evidence="5 6" key="1">
    <citation type="submission" date="2019-10" db="EMBL/GenBank/DDBJ databases">
        <authorList>
            <person name="Palmer J.M."/>
        </authorList>
    </citation>
    <scope>NUCLEOTIDE SEQUENCE [LARGE SCALE GENOMIC DNA]</scope>
    <source>
        <strain evidence="5 6">TWF694</strain>
    </source>
</reference>
<dbReference type="PANTHER" id="PTHR22792">
    <property type="entry name" value="LUPUS LA PROTEIN-RELATED"/>
    <property type="match status" value="1"/>
</dbReference>
<dbReference type="InterPro" id="IPR006607">
    <property type="entry name" value="DM15"/>
</dbReference>
<feature type="region of interest" description="Disordered" evidence="3">
    <location>
        <begin position="941"/>
        <end position="960"/>
    </location>
</feature>
<dbReference type="SMART" id="SM00715">
    <property type="entry name" value="LA"/>
    <property type="match status" value="1"/>
</dbReference>
<evidence type="ECO:0000313" key="5">
    <source>
        <dbReference type="EMBL" id="KAK6544381.1"/>
    </source>
</evidence>
<feature type="compositionally biased region" description="Basic and acidic residues" evidence="3">
    <location>
        <begin position="35"/>
        <end position="56"/>
    </location>
</feature>
<feature type="compositionally biased region" description="Basic and acidic residues" evidence="3">
    <location>
        <begin position="301"/>
        <end position="322"/>
    </location>
</feature>
<sequence length="1182" mass="131312">MTTATAVETKKPTFSYAAAASGKSKPSTPGTSTPEEPKKLVEADTVSDSRKDKDTPDMSQLSINGEPSAAPKDQSTGPPPQLNGTAPDDKNSSSVKGADTQSTQGENSNREDDGRSTTSGQEGASSATGNEDGDSKSGKEAGVDSKTKFKTPHLIEAPIPKENPWMIRRDFLAAQKMQADTKKPQPAVNGIPPQDKSSQTYNNDKRHNRSRSNISENRPPHQAAGGRRDGPSGIEKRGLSEAGKDGKVLSPIEDASRVSRPAGRSAKSHQDELASRDISSPPAPPSMSDKSLWPTPEVAQDEEKREKREKEEKEKEREKEKPVTAAGVRPSKDKWITMAVTPNIIYDTPLPMRGPRGPRGGRTDRGAKVGQPSTRSAGDTDTSTTPTEPVATSVFDKPRSSQAPSEQKGVQNTNSDARARRPTNPAVPAVENANVEPAAQKETAEVQKPGPIPLINGVNKPNGAPVEESSTKERKTPQTQDDVAFVGQGVLPPTPVRPKTDKPAPATGSRDQQPTQGRTNYPIHYNHKPESEINNSSGAPRDRPVGRGNFRGGRGDSNFVNHSNPRYNGGNSVRHHSPPSQINTNPHQPRQSPQYPSSPSTPQTGRSYRQNGRSHSVQQSQQFGKYGMQNGYPPQSPFVQSPSYYNNPYYNPRSGVSPSVPMQPDYEFTAAVQNVMNQLGYYFSLDNMVKDTYLRSHMDGQGWIFLDVICGFRKIKDMTKENKNIVREACIQSPDIEFRGFHPDGRERLRSARNPTEWVLKYEERDESCRHEGPIWENRYAAPPQYMNGPYPMYFQNPNMPPMPVAGPADQHFPPYNGYPQPNHMMPAFVPGQEFVPENGAAYGNGFMPPYQPFMPPTHEAQPVNGHPVPVEENLPQTDKGVRSHKKYPTHNEFSDDQVNQIVLVIRKSPVDHSAEQQEGPQTQRVMVTDQLNEALLKLEQNQEAGSESQKGKEKDDDEQLVKFYPTSPRLGPTAPASQKLNDEVGWFVDPGVSKESGRTPDITTFKLFTYPEFKNRVLGRRETDGVAAVPEIDILYRFFSHFLRKHFNLNMYNEFKSLALEDFHDGSMSGVEYLYRFHLFKIQNFPTPDLFFQDFATLASEHHHERPPYDKKMVDAVGYSKTITGSTKTRLGRFMQEKNKNFQMWPIHHHHHHHHHGGNHNHNNHGHQNSNHGANGPSVRA</sequence>
<feature type="compositionally biased region" description="Polar residues" evidence="3">
    <location>
        <begin position="604"/>
        <end position="623"/>
    </location>
</feature>
<feature type="compositionally biased region" description="Low complexity" evidence="3">
    <location>
        <begin position="586"/>
        <end position="603"/>
    </location>
</feature>
<dbReference type="CDD" id="cd07323">
    <property type="entry name" value="LAM"/>
    <property type="match status" value="1"/>
</dbReference>
<feature type="compositionally biased region" description="Polar residues" evidence="3">
    <location>
        <begin position="509"/>
        <end position="519"/>
    </location>
</feature>
<comment type="caution">
    <text evidence="5">The sequence shown here is derived from an EMBL/GenBank/DDBJ whole genome shotgun (WGS) entry which is preliminary data.</text>
</comment>
<dbReference type="SUPFAM" id="SSF46785">
    <property type="entry name" value="Winged helix' DNA-binding domain"/>
    <property type="match status" value="1"/>
</dbReference>
<evidence type="ECO:0000256" key="1">
    <source>
        <dbReference type="ARBA" id="ARBA00022884"/>
    </source>
</evidence>
<dbReference type="Proteomes" id="UP001365542">
    <property type="component" value="Unassembled WGS sequence"/>
</dbReference>
<feature type="region of interest" description="Disordered" evidence="3">
    <location>
        <begin position="1151"/>
        <end position="1182"/>
    </location>
</feature>